<dbReference type="Proteomes" id="UP001186974">
    <property type="component" value="Unassembled WGS sequence"/>
</dbReference>
<gene>
    <name evidence="1" type="ORF">LTS18_012750</name>
</gene>
<evidence type="ECO:0000313" key="1">
    <source>
        <dbReference type="EMBL" id="KAK3076534.1"/>
    </source>
</evidence>
<comment type="caution">
    <text evidence="1">The sequence shown here is derived from an EMBL/GenBank/DDBJ whole genome shotgun (WGS) entry which is preliminary data.</text>
</comment>
<keyword evidence="2" id="KW-1185">Reference proteome</keyword>
<name>A0ACC3DIU8_9PEZI</name>
<sequence length="289" mass="31794">MMESFGDAGIDFVLTPVDADECEPISALSVPSPGGFFASLSSNSRHTWAASPIEPTPSTSTALEFYGVPWRKPNVRERSPPRMKPSITQRTQSLLPEITQRPEWAPRPGMPLRAFTQPELLHQAPRTRPSLPLREETSSSQETVRIDVSSMRSDATVERVMELTDNGSSTSGPPTALRMQSAKTPCARGESGAIELMYEYDEDYERKLNDHSDSTLDKTSLWLTAQESYLAALRSDDTADPPTTPPPTKEAFSREASPKSIISPAKSVRFAVESPEDSGKQSPRKSPKE</sequence>
<reference evidence="1" key="1">
    <citation type="submission" date="2024-09" db="EMBL/GenBank/DDBJ databases">
        <title>Black Yeasts Isolated from many extreme environments.</title>
        <authorList>
            <person name="Coleine C."/>
            <person name="Stajich J.E."/>
            <person name="Selbmann L."/>
        </authorList>
    </citation>
    <scope>NUCLEOTIDE SEQUENCE</scope>
    <source>
        <strain evidence="1">CCFEE 5737</strain>
    </source>
</reference>
<feature type="non-terminal residue" evidence="1">
    <location>
        <position position="289"/>
    </location>
</feature>
<evidence type="ECO:0000313" key="2">
    <source>
        <dbReference type="Proteomes" id="UP001186974"/>
    </source>
</evidence>
<protein>
    <submittedName>
        <fullName evidence="1">Uncharacterized protein</fullName>
    </submittedName>
</protein>
<organism evidence="1 2">
    <name type="scientific">Coniosporium uncinatum</name>
    <dbReference type="NCBI Taxonomy" id="93489"/>
    <lineage>
        <taxon>Eukaryota</taxon>
        <taxon>Fungi</taxon>
        <taxon>Dikarya</taxon>
        <taxon>Ascomycota</taxon>
        <taxon>Pezizomycotina</taxon>
        <taxon>Dothideomycetes</taxon>
        <taxon>Dothideomycetes incertae sedis</taxon>
        <taxon>Coniosporium</taxon>
    </lineage>
</organism>
<dbReference type="EMBL" id="JAWDJW010003859">
    <property type="protein sequence ID" value="KAK3076534.1"/>
    <property type="molecule type" value="Genomic_DNA"/>
</dbReference>
<accession>A0ACC3DIU8</accession>
<proteinExistence type="predicted"/>